<dbReference type="PANTHER" id="PTHR20982:SF3">
    <property type="entry name" value="MITOCHONDRIAL RIBOSOME RECYCLING FACTOR PSEUDO 1"/>
    <property type="match status" value="1"/>
</dbReference>
<keyword evidence="2 3" id="KW-0648">Protein biosynthesis</keyword>
<evidence type="ECO:0000259" key="4">
    <source>
        <dbReference type="Pfam" id="PF01765"/>
    </source>
</evidence>
<evidence type="ECO:0000256" key="1">
    <source>
        <dbReference type="ARBA" id="ARBA00005912"/>
    </source>
</evidence>
<name>A0A1I4BYB0_9HYPH</name>
<evidence type="ECO:0000256" key="3">
    <source>
        <dbReference type="HAMAP-Rule" id="MF_00040"/>
    </source>
</evidence>
<comment type="function">
    <text evidence="3">Responsible for the release of ribosomes from messenger RNA at the termination of protein biosynthesis. May increase the efficiency of translation by recycling ribosomes from one round of translation to another.</text>
</comment>
<dbReference type="Gene3D" id="1.10.132.20">
    <property type="entry name" value="Ribosome-recycling factor"/>
    <property type="match status" value="1"/>
</dbReference>
<protein>
    <recommendedName>
        <fullName evidence="3">Ribosome-recycling factor</fullName>
        <shortName evidence="3">RRF</shortName>
    </recommendedName>
    <alternativeName>
        <fullName evidence="3">Ribosome-releasing factor</fullName>
    </alternativeName>
</protein>
<dbReference type="NCBIfam" id="TIGR00496">
    <property type="entry name" value="frr"/>
    <property type="match status" value="1"/>
</dbReference>
<dbReference type="RefSeq" id="WP_063299532.1">
    <property type="nucleotide sequence ID" value="NZ_FOSK01000008.1"/>
</dbReference>
<reference evidence="5 6" key="1">
    <citation type="submission" date="2016-10" db="EMBL/GenBank/DDBJ databases">
        <authorList>
            <person name="Varghese N."/>
            <person name="Submissions S."/>
        </authorList>
    </citation>
    <scope>NUCLEOTIDE SEQUENCE [LARGE SCALE GENOMIC DNA]</scope>
    <source>
        <strain evidence="5 6">DSM 16392</strain>
    </source>
</reference>
<dbReference type="Gene3D" id="3.30.1360.40">
    <property type="match status" value="1"/>
</dbReference>
<comment type="caution">
    <text evidence="5">The sequence shown here is derived from an EMBL/GenBank/DDBJ whole genome shotgun (WGS) entry which is preliminary data.</text>
</comment>
<evidence type="ECO:0000313" key="6">
    <source>
        <dbReference type="Proteomes" id="UP000199598"/>
    </source>
</evidence>
<dbReference type="CDD" id="cd00520">
    <property type="entry name" value="RRF"/>
    <property type="match status" value="1"/>
</dbReference>
<dbReference type="EMBL" id="FOSK01000008">
    <property type="protein sequence ID" value="SFK73635.1"/>
    <property type="molecule type" value="Genomic_DNA"/>
</dbReference>
<sequence>MSELDYDDLDRRMNGAITALKHEFAGLRTGRASASMLDTITVEAYGAPMPINQVATVSVPEPRMISVQVWDRSMMQATEKAIRESSLGLNPVVDGMVLRLPIPELNEERRQELVKVAHKFAEQAKIAARHVRRDGMETIKKLEKAGEMGEDDARSASDMVQKMTDDIIGEVDSVLAKKEQEIKQV</sequence>
<dbReference type="PANTHER" id="PTHR20982">
    <property type="entry name" value="RIBOSOME RECYCLING FACTOR"/>
    <property type="match status" value="1"/>
</dbReference>
<evidence type="ECO:0000313" key="5">
    <source>
        <dbReference type="EMBL" id="SFK73635.1"/>
    </source>
</evidence>
<dbReference type="Proteomes" id="UP000199598">
    <property type="component" value="Unassembled WGS sequence"/>
</dbReference>
<dbReference type="Pfam" id="PF01765">
    <property type="entry name" value="RRF"/>
    <property type="match status" value="1"/>
</dbReference>
<accession>A0A1I4BYB0</accession>
<dbReference type="InterPro" id="IPR023584">
    <property type="entry name" value="Ribosome_recyc_fac_dom"/>
</dbReference>
<organism evidence="5 6">
    <name type="scientific">Pseudovibrio ascidiaceicola</name>
    <dbReference type="NCBI Taxonomy" id="285279"/>
    <lineage>
        <taxon>Bacteria</taxon>
        <taxon>Pseudomonadati</taxon>
        <taxon>Pseudomonadota</taxon>
        <taxon>Alphaproteobacteria</taxon>
        <taxon>Hyphomicrobiales</taxon>
        <taxon>Stappiaceae</taxon>
        <taxon>Pseudovibrio</taxon>
    </lineage>
</organism>
<dbReference type="InterPro" id="IPR036191">
    <property type="entry name" value="RRF_sf"/>
</dbReference>
<keyword evidence="6" id="KW-1185">Reference proteome</keyword>
<dbReference type="InterPro" id="IPR002661">
    <property type="entry name" value="Ribosome_recyc_fac"/>
</dbReference>
<feature type="domain" description="Ribosome recycling factor" evidence="4">
    <location>
        <begin position="20"/>
        <end position="182"/>
    </location>
</feature>
<evidence type="ECO:0000256" key="2">
    <source>
        <dbReference type="ARBA" id="ARBA00022917"/>
    </source>
</evidence>
<keyword evidence="3" id="KW-0963">Cytoplasm</keyword>
<dbReference type="SUPFAM" id="SSF55194">
    <property type="entry name" value="Ribosome recycling factor, RRF"/>
    <property type="match status" value="1"/>
</dbReference>
<comment type="similarity">
    <text evidence="1 3">Belongs to the RRF family.</text>
</comment>
<gene>
    <name evidence="3" type="primary">frr</name>
    <name evidence="5" type="ORF">SAMN04488518_108237</name>
</gene>
<proteinExistence type="inferred from homology"/>
<comment type="subcellular location">
    <subcellularLocation>
        <location evidence="3">Cytoplasm</location>
    </subcellularLocation>
</comment>
<dbReference type="HAMAP" id="MF_00040">
    <property type="entry name" value="RRF"/>
    <property type="match status" value="1"/>
</dbReference>